<dbReference type="SUPFAM" id="SSF56935">
    <property type="entry name" value="Porins"/>
    <property type="match status" value="1"/>
</dbReference>
<keyword evidence="16" id="KW-0675">Receptor</keyword>
<dbReference type="InterPro" id="IPR000531">
    <property type="entry name" value="Beta-barrel_TonB"/>
</dbReference>
<evidence type="ECO:0000256" key="9">
    <source>
        <dbReference type="ARBA" id="ARBA00023136"/>
    </source>
</evidence>
<sequence>MRPKLLASALAEKPLLPMASRGLLLLLLLLTSQLARAEPEPTGANPTLESLPVQTLPAAAAPTPPVAAETVQSPAALDTVVVTARRKKEKVEVVPISMTVLDGDQLAAAGLYRPQDIQERVPGLVVSVPNPRLTSYTIRGLGSSSANDGLESSVGLFLDGVYLGRQGLSVFDLVDLERVEVLRGPQGTLFGKNTTAGAFNIVTKAPTPEFEARAEGSVGNLGYRQWRGSINGGLIGETLSGRLTGYLTRRDGSIENLHDDRTFQNQNKGGLRGQLLWAPSESFSSRLIYEYADAHEDCCVFLLTSYREAIQQRDAYIEYQREPVNPYARQVQYDSQVSIEMHQKAVSNEINWSFGDGGATTLTSISAWRDWRFVPYNDDATSRELVPLSGSINNHQQWSQELRLARQQGDVDLVGGLFLIEQRLVALDRFVVGKDLIPWAFGGILRDVTGLPLTQSNSGLLFDLIAPGENAAGTANLTRGEQTSRSGALFGSLDWHLTPRFDATFGLRYTRELKKGSVVRTRTASNTGGTVDPNDPASLPQLPGALFAALGLPDPRNYTLGLILDQVIGAPYSRATSYDEGQFSGQFALGYQWTPAVRSYLSIGHGYKAGGINLGVTGASVKETFEPETATSFELGLKSQFFRRRLGLNLAAYHSIVRNYQALTFDNEPTLFPNPAQVNLLNVGKVRLQGLELEGRARPWSWLSLRAGGSYGRAVTVDFKNAPDEDARTSTKDLSGKRLYNAPIITATGGIEVTRALADNVEAYGAFDTSYRSDYYGTVERGRGSEIAAYSLSNLRLGLKHARGVEVSVWVRNLFNEDYIAAINPIYGVGDYGAVVGDQRTYGLSARLELR</sequence>
<accession>A0A3N0VLA9</accession>
<dbReference type="InParanoid" id="A0A3N0VLA9"/>
<keyword evidence="17" id="KW-1185">Reference proteome</keyword>
<evidence type="ECO:0000256" key="13">
    <source>
        <dbReference type="SAM" id="SignalP"/>
    </source>
</evidence>
<evidence type="ECO:0000256" key="12">
    <source>
        <dbReference type="RuleBase" id="RU003357"/>
    </source>
</evidence>
<evidence type="ECO:0000256" key="10">
    <source>
        <dbReference type="ARBA" id="ARBA00023237"/>
    </source>
</evidence>
<dbReference type="EMBL" id="RJVO01000001">
    <property type="protein sequence ID" value="ROH93491.1"/>
    <property type="molecule type" value="Genomic_DNA"/>
</dbReference>
<evidence type="ECO:0000256" key="4">
    <source>
        <dbReference type="ARBA" id="ARBA00022496"/>
    </source>
</evidence>
<dbReference type="RefSeq" id="WP_123210346.1">
    <property type="nucleotide sequence ID" value="NZ_RJVO01000001.1"/>
</dbReference>
<gene>
    <name evidence="16" type="ORF">ED208_02945</name>
</gene>
<comment type="similarity">
    <text evidence="11 12">Belongs to the TonB-dependent receptor family.</text>
</comment>
<evidence type="ECO:0000256" key="5">
    <source>
        <dbReference type="ARBA" id="ARBA00022692"/>
    </source>
</evidence>
<dbReference type="InterPro" id="IPR039426">
    <property type="entry name" value="TonB-dep_rcpt-like"/>
</dbReference>
<dbReference type="InterPro" id="IPR036942">
    <property type="entry name" value="Beta-barrel_TonB_sf"/>
</dbReference>
<keyword evidence="3 11" id="KW-1134">Transmembrane beta strand</keyword>
<keyword evidence="7" id="KW-0406">Ion transport</keyword>
<reference evidence="16 17" key="1">
    <citation type="submission" date="2018-10" db="EMBL/GenBank/DDBJ databases">
        <authorList>
            <person name="Chen W.-M."/>
        </authorList>
    </citation>
    <scope>NUCLEOTIDE SEQUENCE [LARGE SCALE GENOMIC DNA]</scope>
    <source>
        <strain evidence="16 17">THS-13</strain>
    </source>
</reference>
<feature type="chain" id="PRO_5018156383" evidence="13">
    <location>
        <begin position="38"/>
        <end position="851"/>
    </location>
</feature>
<evidence type="ECO:0000256" key="2">
    <source>
        <dbReference type="ARBA" id="ARBA00022448"/>
    </source>
</evidence>
<keyword evidence="13" id="KW-0732">Signal</keyword>
<organism evidence="16 17">
    <name type="scientific">Stagnimonas aquatica</name>
    <dbReference type="NCBI Taxonomy" id="2689987"/>
    <lineage>
        <taxon>Bacteria</taxon>
        <taxon>Pseudomonadati</taxon>
        <taxon>Pseudomonadota</taxon>
        <taxon>Gammaproteobacteria</taxon>
        <taxon>Nevskiales</taxon>
        <taxon>Nevskiaceae</taxon>
        <taxon>Stagnimonas</taxon>
    </lineage>
</organism>
<dbReference type="Pfam" id="PF00593">
    <property type="entry name" value="TonB_dep_Rec_b-barrel"/>
    <property type="match status" value="1"/>
</dbReference>
<feature type="domain" description="TonB-dependent receptor plug" evidence="15">
    <location>
        <begin position="93"/>
        <end position="198"/>
    </location>
</feature>
<dbReference type="PROSITE" id="PS52016">
    <property type="entry name" value="TONB_DEPENDENT_REC_3"/>
    <property type="match status" value="1"/>
</dbReference>
<evidence type="ECO:0000313" key="17">
    <source>
        <dbReference type="Proteomes" id="UP000282106"/>
    </source>
</evidence>
<dbReference type="PANTHER" id="PTHR32552:SF81">
    <property type="entry name" value="TONB-DEPENDENT OUTER MEMBRANE RECEPTOR"/>
    <property type="match status" value="1"/>
</dbReference>
<keyword evidence="6" id="KW-0408">Iron</keyword>
<evidence type="ECO:0000256" key="1">
    <source>
        <dbReference type="ARBA" id="ARBA00004571"/>
    </source>
</evidence>
<dbReference type="AlphaFoldDB" id="A0A3N0VLA9"/>
<dbReference type="Gene3D" id="2.40.170.20">
    <property type="entry name" value="TonB-dependent receptor, beta-barrel domain"/>
    <property type="match status" value="1"/>
</dbReference>
<evidence type="ECO:0000256" key="3">
    <source>
        <dbReference type="ARBA" id="ARBA00022452"/>
    </source>
</evidence>
<comment type="caution">
    <text evidence="16">The sequence shown here is derived from an EMBL/GenBank/DDBJ whole genome shotgun (WGS) entry which is preliminary data.</text>
</comment>
<evidence type="ECO:0000256" key="6">
    <source>
        <dbReference type="ARBA" id="ARBA00023004"/>
    </source>
</evidence>
<evidence type="ECO:0000259" key="14">
    <source>
        <dbReference type="Pfam" id="PF00593"/>
    </source>
</evidence>
<comment type="subcellular location">
    <subcellularLocation>
        <location evidence="1 11">Cell outer membrane</location>
        <topology evidence="1 11">Multi-pass membrane protein</topology>
    </subcellularLocation>
</comment>
<evidence type="ECO:0000313" key="16">
    <source>
        <dbReference type="EMBL" id="ROH93491.1"/>
    </source>
</evidence>
<dbReference type="PANTHER" id="PTHR32552">
    <property type="entry name" value="FERRICHROME IRON RECEPTOR-RELATED"/>
    <property type="match status" value="1"/>
</dbReference>
<name>A0A3N0VLA9_9GAMM</name>
<evidence type="ECO:0000256" key="8">
    <source>
        <dbReference type="ARBA" id="ARBA00023077"/>
    </source>
</evidence>
<keyword evidence="2 11" id="KW-0813">Transport</keyword>
<keyword evidence="5 11" id="KW-0812">Transmembrane</keyword>
<dbReference type="Proteomes" id="UP000282106">
    <property type="component" value="Unassembled WGS sequence"/>
</dbReference>
<dbReference type="Pfam" id="PF07715">
    <property type="entry name" value="Plug"/>
    <property type="match status" value="1"/>
</dbReference>
<keyword evidence="9 11" id="KW-0472">Membrane</keyword>
<dbReference type="InterPro" id="IPR012910">
    <property type="entry name" value="Plug_dom"/>
</dbReference>
<keyword evidence="8 12" id="KW-0798">TonB box</keyword>
<evidence type="ECO:0000259" key="15">
    <source>
        <dbReference type="Pfam" id="PF07715"/>
    </source>
</evidence>
<protein>
    <submittedName>
        <fullName evidence="16">TonB-dependent receptor</fullName>
    </submittedName>
</protein>
<evidence type="ECO:0000256" key="11">
    <source>
        <dbReference type="PROSITE-ProRule" id="PRU01360"/>
    </source>
</evidence>
<keyword evidence="10 11" id="KW-0998">Cell outer membrane</keyword>
<evidence type="ECO:0000256" key="7">
    <source>
        <dbReference type="ARBA" id="ARBA00023065"/>
    </source>
</evidence>
<dbReference type="GO" id="GO:0009279">
    <property type="term" value="C:cell outer membrane"/>
    <property type="evidence" value="ECO:0007669"/>
    <property type="project" value="UniProtKB-SubCell"/>
</dbReference>
<dbReference type="GO" id="GO:0006826">
    <property type="term" value="P:iron ion transport"/>
    <property type="evidence" value="ECO:0007669"/>
    <property type="project" value="UniProtKB-KW"/>
</dbReference>
<proteinExistence type="inferred from homology"/>
<feature type="domain" description="TonB-dependent receptor-like beta-barrel" evidence="14">
    <location>
        <begin position="323"/>
        <end position="814"/>
    </location>
</feature>
<feature type="signal peptide" evidence="13">
    <location>
        <begin position="1"/>
        <end position="37"/>
    </location>
</feature>
<keyword evidence="4" id="KW-0410">Iron transport</keyword>